<dbReference type="Pfam" id="PF08402">
    <property type="entry name" value="TOBE_2"/>
    <property type="match status" value="1"/>
</dbReference>
<keyword evidence="3" id="KW-0997">Cell inner membrane</keyword>
<evidence type="ECO:0000256" key="6">
    <source>
        <dbReference type="ARBA" id="ARBA00023136"/>
    </source>
</evidence>
<accession>A0A158G2T0</accession>
<name>A0A158G2T0_CABSO</name>
<proteinExistence type="predicted"/>
<keyword evidence="1" id="KW-0813">Transport</keyword>
<dbReference type="InterPro" id="IPR012340">
    <property type="entry name" value="NA-bd_OB-fold"/>
</dbReference>
<dbReference type="PANTHER" id="PTHR43875:SF1">
    <property type="entry name" value="OSMOPROTECTIVE COMPOUNDS UPTAKE ATP-BINDING PROTEIN GGTA"/>
    <property type="match status" value="1"/>
</dbReference>
<organism evidence="8 9">
    <name type="scientific">Caballeronia sordidicola</name>
    <name type="common">Burkholderia sordidicola</name>
    <dbReference type="NCBI Taxonomy" id="196367"/>
    <lineage>
        <taxon>Bacteria</taxon>
        <taxon>Pseudomonadati</taxon>
        <taxon>Pseudomonadota</taxon>
        <taxon>Betaproteobacteria</taxon>
        <taxon>Burkholderiales</taxon>
        <taxon>Burkholderiaceae</taxon>
        <taxon>Caballeronia</taxon>
    </lineage>
</organism>
<dbReference type="InterPro" id="IPR008995">
    <property type="entry name" value="Mo/tungstate-bd_C_term_dom"/>
</dbReference>
<evidence type="ECO:0000313" key="8">
    <source>
        <dbReference type="EMBL" id="SAL26233.1"/>
    </source>
</evidence>
<keyword evidence="6" id="KW-0472">Membrane</keyword>
<dbReference type="Gene3D" id="3.40.50.300">
    <property type="entry name" value="P-loop containing nucleotide triphosphate hydrolases"/>
    <property type="match status" value="1"/>
</dbReference>
<dbReference type="Gene3D" id="2.40.50.100">
    <property type="match status" value="1"/>
</dbReference>
<dbReference type="GO" id="GO:0016887">
    <property type="term" value="F:ATP hydrolysis activity"/>
    <property type="evidence" value="ECO:0007669"/>
    <property type="project" value="InterPro"/>
</dbReference>
<evidence type="ECO:0000313" key="9">
    <source>
        <dbReference type="Proteomes" id="UP000054893"/>
    </source>
</evidence>
<dbReference type="InterPro" id="IPR003439">
    <property type="entry name" value="ABC_transporter-like_ATP-bd"/>
</dbReference>
<dbReference type="InterPro" id="IPR013611">
    <property type="entry name" value="Transp-assoc_OB_typ2"/>
</dbReference>
<feature type="domain" description="ABC transporter" evidence="7">
    <location>
        <begin position="39"/>
        <end position="269"/>
    </location>
</feature>
<dbReference type="InterPro" id="IPR003593">
    <property type="entry name" value="AAA+_ATPase"/>
</dbReference>
<dbReference type="GO" id="GO:0055052">
    <property type="term" value="C:ATP-binding cassette (ABC) transporter complex, substrate-binding subunit-containing"/>
    <property type="evidence" value="ECO:0007669"/>
    <property type="project" value="TreeGrafter"/>
</dbReference>
<keyword evidence="5" id="KW-0067">ATP-binding</keyword>
<evidence type="ECO:0000256" key="2">
    <source>
        <dbReference type="ARBA" id="ARBA00022475"/>
    </source>
</evidence>
<keyword evidence="2" id="KW-1003">Cell membrane</keyword>
<dbReference type="PANTHER" id="PTHR43875">
    <property type="entry name" value="MALTODEXTRIN IMPORT ATP-BINDING PROTEIN MSMX"/>
    <property type="match status" value="1"/>
</dbReference>
<dbReference type="GO" id="GO:0005524">
    <property type="term" value="F:ATP binding"/>
    <property type="evidence" value="ECO:0007669"/>
    <property type="project" value="UniProtKB-KW"/>
</dbReference>
<dbReference type="EMBL" id="FCOC02000004">
    <property type="protein sequence ID" value="SAL26233.1"/>
    <property type="molecule type" value="Genomic_DNA"/>
</dbReference>
<evidence type="ECO:0000256" key="3">
    <source>
        <dbReference type="ARBA" id="ARBA00022519"/>
    </source>
</evidence>
<dbReference type="AlphaFoldDB" id="A0A158G2T0"/>
<dbReference type="InterPro" id="IPR015853">
    <property type="entry name" value="ABC_transpr_FbpC"/>
</dbReference>
<dbReference type="PROSITE" id="PS50893">
    <property type="entry name" value="ABC_TRANSPORTER_2"/>
    <property type="match status" value="1"/>
</dbReference>
<dbReference type="InterPro" id="IPR047641">
    <property type="entry name" value="ABC_transpr_MalK/UgpC-like"/>
</dbReference>
<dbReference type="Pfam" id="PF00005">
    <property type="entry name" value="ABC_tran"/>
    <property type="match status" value="1"/>
</dbReference>
<reference evidence="8 9" key="1">
    <citation type="submission" date="2016-01" db="EMBL/GenBank/DDBJ databases">
        <authorList>
            <person name="Oliw E.H."/>
        </authorList>
    </citation>
    <scope>NUCLEOTIDE SEQUENCE [LARGE SCALE GENOMIC DNA]</scope>
    <source>
        <strain evidence="8">LMG 22029</strain>
    </source>
</reference>
<dbReference type="SMART" id="SM00382">
    <property type="entry name" value="AAA"/>
    <property type="match status" value="1"/>
</dbReference>
<dbReference type="Proteomes" id="UP000054893">
    <property type="component" value="Unassembled WGS sequence"/>
</dbReference>
<evidence type="ECO:0000256" key="1">
    <source>
        <dbReference type="ARBA" id="ARBA00022448"/>
    </source>
</evidence>
<dbReference type="GO" id="GO:0015408">
    <property type="term" value="F:ABC-type ferric iron transporter activity"/>
    <property type="evidence" value="ECO:0007669"/>
    <property type="project" value="InterPro"/>
</dbReference>
<dbReference type="InterPro" id="IPR027417">
    <property type="entry name" value="P-loop_NTPase"/>
</dbReference>
<gene>
    <name evidence="8" type="ORF">AWB64_02151</name>
</gene>
<keyword evidence="4" id="KW-0547">Nucleotide-binding</keyword>
<evidence type="ECO:0000259" key="7">
    <source>
        <dbReference type="PROSITE" id="PS50893"/>
    </source>
</evidence>
<dbReference type="Gene3D" id="2.40.50.140">
    <property type="entry name" value="Nucleic acid-binding proteins"/>
    <property type="match status" value="1"/>
</dbReference>
<protein>
    <submittedName>
        <fullName evidence="8">ABC transporter-like protein</fullName>
    </submittedName>
</protein>
<evidence type="ECO:0000256" key="5">
    <source>
        <dbReference type="ARBA" id="ARBA00022840"/>
    </source>
</evidence>
<dbReference type="SUPFAM" id="SSF50331">
    <property type="entry name" value="MOP-like"/>
    <property type="match status" value="1"/>
</dbReference>
<dbReference type="CDD" id="cd03259">
    <property type="entry name" value="ABC_Carb_Solutes_like"/>
    <property type="match status" value="1"/>
</dbReference>
<dbReference type="SUPFAM" id="SSF52540">
    <property type="entry name" value="P-loop containing nucleoside triphosphate hydrolases"/>
    <property type="match status" value="1"/>
</dbReference>
<sequence length="400" mass="43463">MRVVALVSFLKTRKVWVIGASDLHPTRKSIDEEESNLVLELEQVTVLSGGQTHLYNVDLRLTPGAINVLLGPTQAGKTTLMRVMAGLDRPATGRVLVDGRDVTGVGVRERNLAMVYQQFINYPAMSVHDNIASPLKLQKIDAAQIEQRVGEVAAKLHIDHLLQRRPGELSGGQQQRCALARALVKRSSLVLLDEPLVNLDYKLREELRAELTTLFADGKTTVVYATTDPLEALLLGGYTTVVDKGRVLQTGRTLDVYNAPATVDVAAVFNDPPMNMLASDVSADGVAHLPMGIDVRLRRADNQTGQCRIGIRPGHLRLAPRTPESIAVPCRLELAELSGSETYLHVRTQQGGVDLVAQLQGVHQIGLGTSLDVFVDPNELFVFGADARRVSGPEASHGSY</sequence>
<evidence type="ECO:0000256" key="4">
    <source>
        <dbReference type="ARBA" id="ARBA00022741"/>
    </source>
</evidence>